<organism evidence="3 4">
    <name type="scientific">Psychrobacter coccoides</name>
    <dbReference type="NCBI Taxonomy" id="2818440"/>
    <lineage>
        <taxon>Bacteria</taxon>
        <taxon>Pseudomonadati</taxon>
        <taxon>Pseudomonadota</taxon>
        <taxon>Gammaproteobacteria</taxon>
        <taxon>Moraxellales</taxon>
        <taxon>Moraxellaceae</taxon>
        <taxon>Psychrobacter</taxon>
    </lineage>
</organism>
<reference evidence="3 4" key="1">
    <citation type="submission" date="2021-03" db="EMBL/GenBank/DDBJ databases">
        <authorList>
            <person name="Shang D.-D."/>
            <person name="Du Z.-J."/>
            <person name="Chen G.-J."/>
        </authorList>
    </citation>
    <scope>NUCLEOTIDE SEQUENCE [LARGE SCALE GENOMIC DNA]</scope>
    <source>
        <strain evidence="3 4">F1192</strain>
    </source>
</reference>
<comment type="caution">
    <text evidence="3">The sequence shown here is derived from an EMBL/GenBank/DDBJ whole genome shotgun (WGS) entry which is preliminary data.</text>
</comment>
<accession>A0ABS3NN13</accession>
<dbReference type="EMBL" id="JAGBKM010000008">
    <property type="protein sequence ID" value="MBO1530785.1"/>
    <property type="molecule type" value="Genomic_DNA"/>
</dbReference>
<evidence type="ECO:0000313" key="3">
    <source>
        <dbReference type="EMBL" id="MBO1530785.1"/>
    </source>
</evidence>
<evidence type="ECO:0000256" key="2">
    <source>
        <dbReference type="SAM" id="SignalP"/>
    </source>
</evidence>
<dbReference type="PANTHER" id="PTHR30203">
    <property type="entry name" value="OUTER MEMBRANE CATION EFFLUX PROTEIN"/>
    <property type="match status" value="1"/>
</dbReference>
<dbReference type="InterPro" id="IPR010131">
    <property type="entry name" value="MdtP/NodT-like"/>
</dbReference>
<proteinExistence type="inferred from homology"/>
<dbReference type="Proteomes" id="UP000664554">
    <property type="component" value="Unassembled WGS sequence"/>
</dbReference>
<evidence type="ECO:0000256" key="1">
    <source>
        <dbReference type="ARBA" id="ARBA00007613"/>
    </source>
</evidence>
<evidence type="ECO:0000313" key="4">
    <source>
        <dbReference type="Proteomes" id="UP000664554"/>
    </source>
</evidence>
<gene>
    <name evidence="3" type="ORF">J3492_06110</name>
</gene>
<dbReference type="SUPFAM" id="SSF56954">
    <property type="entry name" value="Outer membrane efflux proteins (OEP)"/>
    <property type="match status" value="1"/>
</dbReference>
<dbReference type="Gene3D" id="2.20.200.10">
    <property type="entry name" value="Outer membrane efflux proteins (OEP)"/>
    <property type="match status" value="1"/>
</dbReference>
<dbReference type="Gene3D" id="1.20.1600.10">
    <property type="entry name" value="Outer membrane efflux proteins (OEP)"/>
    <property type="match status" value="1"/>
</dbReference>
<feature type="signal peptide" evidence="2">
    <location>
        <begin position="1"/>
        <end position="19"/>
    </location>
</feature>
<name>A0ABS3NN13_9GAMM</name>
<dbReference type="InterPro" id="IPR003423">
    <property type="entry name" value="OMP_efflux"/>
</dbReference>
<sequence>MLPVSRVVALSALTLFISACQTQPTQVVRQSDVLIPTSFSQDQAAKGSQDISQWWQRWDDPVLTQLIEQGLQSGFDVRVAQSRLAEASAISRLANADLGPQAGVNASTGITRSSSNIYSTDRLGLPGGSVPLLEDRVRTSGDYGSVGFAAAWEPDIFGQKQSDADAAYYAALGVQEKVYGAQMLVASQIADHYLQARAAQKREAIIDQSIATLTQFERYVQLRFNAGDSTINEVNNTKSKLNAARALKSTLNAEYAANVRSIAVLIGQTPQSFTLPKAPKDIFTHLPSAPSGQTPQGLLERRPDIRAYAALVNAYSAKLASAEADLLPRFSINFLGQGGRIDIDSDVPKLKGWGSILNVGVQLPLFTNGRIQANIDNADARLQTALLEYDQTLLRALGEVDSAYQFHYALQKQQSLLETAYRQSEQHANDAQKLFRYGHHTLDYALRAQLESQELRENLLKSRLAQAQMLINLNKALGGGWSTSNQPS</sequence>
<dbReference type="PROSITE" id="PS51257">
    <property type="entry name" value="PROKAR_LIPOPROTEIN"/>
    <property type="match status" value="1"/>
</dbReference>
<keyword evidence="2" id="KW-0732">Signal</keyword>
<dbReference type="RefSeq" id="WP_207990920.1">
    <property type="nucleotide sequence ID" value="NZ_JAGBKM010000008.1"/>
</dbReference>
<protein>
    <submittedName>
        <fullName evidence="3">TolC family protein</fullName>
    </submittedName>
</protein>
<comment type="similarity">
    <text evidence="1">Belongs to the outer membrane factor (OMF) (TC 1.B.17) family.</text>
</comment>
<dbReference type="Pfam" id="PF02321">
    <property type="entry name" value="OEP"/>
    <property type="match status" value="2"/>
</dbReference>
<feature type="chain" id="PRO_5046659756" evidence="2">
    <location>
        <begin position="20"/>
        <end position="488"/>
    </location>
</feature>
<keyword evidence="4" id="KW-1185">Reference proteome</keyword>